<evidence type="ECO:0000313" key="9">
    <source>
        <dbReference type="EMBL" id="ENZ12885.1"/>
    </source>
</evidence>
<protein>
    <submittedName>
        <fullName evidence="9">Multiple sugar ABC transporter permease</fullName>
    </submittedName>
</protein>
<feature type="transmembrane region" description="Helical" evidence="7">
    <location>
        <begin position="204"/>
        <end position="225"/>
    </location>
</feature>
<keyword evidence="3" id="KW-1003">Cell membrane</keyword>
<dbReference type="PROSITE" id="PS50928">
    <property type="entry name" value="ABC_TM1"/>
    <property type="match status" value="1"/>
</dbReference>
<dbReference type="AlphaFoldDB" id="A0A0E2H886"/>
<evidence type="ECO:0000259" key="8">
    <source>
        <dbReference type="PROSITE" id="PS50928"/>
    </source>
</evidence>
<dbReference type="SUPFAM" id="SSF161098">
    <property type="entry name" value="MetI-like"/>
    <property type="match status" value="1"/>
</dbReference>
<dbReference type="RefSeq" id="WP_002584627.1">
    <property type="nucleotide sequence ID" value="NZ_KB850978.1"/>
</dbReference>
<evidence type="ECO:0000256" key="5">
    <source>
        <dbReference type="ARBA" id="ARBA00022989"/>
    </source>
</evidence>
<dbReference type="Pfam" id="PF00528">
    <property type="entry name" value="BPD_transp_1"/>
    <property type="match status" value="1"/>
</dbReference>
<dbReference type="CDD" id="cd06261">
    <property type="entry name" value="TM_PBP2"/>
    <property type="match status" value="1"/>
</dbReference>
<evidence type="ECO:0000256" key="3">
    <source>
        <dbReference type="ARBA" id="ARBA00022475"/>
    </source>
</evidence>
<dbReference type="GeneID" id="57964253"/>
<dbReference type="SUPFAM" id="SSF160964">
    <property type="entry name" value="MalF N-terminal region-like"/>
    <property type="match status" value="1"/>
</dbReference>
<evidence type="ECO:0000256" key="6">
    <source>
        <dbReference type="ARBA" id="ARBA00023136"/>
    </source>
</evidence>
<keyword evidence="2 7" id="KW-0813">Transport</keyword>
<sequence length="292" mass="33468">MLKALKKYRAPYLFIMPFFILFLVFQLVPTIWTFYISLTNWKGIGTPDFCGFDNYRKMLIDDMFWESLGNTVVYWLTGLVFIICCALLIASLLNSRYLKSNSARAFFKTATFLPNICAAIAMGLIFRMLFDENVGLVNELVTMFGGSRLPWLTSTTFSKIPVIILNVWRYTPWFTMILLSGLLNISKDYYEAATVDGANGWQQFWFITLPSLKNILFFCSVTLTVDMWKLFNESYILPGPGTSNSSLFQYMYESGFNVFNMGYASAIGVILILILIVISIIQFVVRHKQGEI</sequence>
<accession>A0A0E2H886</accession>
<gene>
    <name evidence="9" type="ORF">HMPREF1090_03164</name>
</gene>
<reference evidence="9 10" key="1">
    <citation type="submission" date="2013-01" db="EMBL/GenBank/DDBJ databases">
        <title>The Genome Sequence of Clostridium clostridioforme 90A8.</title>
        <authorList>
            <consortium name="The Broad Institute Genome Sequencing Platform"/>
            <person name="Earl A."/>
            <person name="Ward D."/>
            <person name="Feldgarden M."/>
            <person name="Gevers D."/>
            <person name="Courvalin P."/>
            <person name="Lambert T."/>
            <person name="Walker B."/>
            <person name="Young S.K."/>
            <person name="Zeng Q."/>
            <person name="Gargeya S."/>
            <person name="Fitzgerald M."/>
            <person name="Haas B."/>
            <person name="Abouelleil A."/>
            <person name="Alvarado L."/>
            <person name="Arachchi H.M."/>
            <person name="Berlin A.M."/>
            <person name="Chapman S.B."/>
            <person name="Dewar J."/>
            <person name="Goldberg J."/>
            <person name="Griggs A."/>
            <person name="Gujja S."/>
            <person name="Hansen M."/>
            <person name="Howarth C."/>
            <person name="Imamovic A."/>
            <person name="Larimer J."/>
            <person name="McCowan C."/>
            <person name="Murphy C."/>
            <person name="Neiman D."/>
            <person name="Pearson M."/>
            <person name="Priest M."/>
            <person name="Roberts A."/>
            <person name="Saif S."/>
            <person name="Shea T."/>
            <person name="Sisk P."/>
            <person name="Sykes S."/>
            <person name="Wortman J."/>
            <person name="Nusbaum C."/>
            <person name="Birren B."/>
        </authorList>
    </citation>
    <scope>NUCLEOTIDE SEQUENCE [LARGE SCALE GENOMIC DNA]</scope>
    <source>
        <strain evidence="9 10">90A8</strain>
    </source>
</reference>
<dbReference type="InterPro" id="IPR051393">
    <property type="entry name" value="ABC_transporter_permease"/>
</dbReference>
<comment type="caution">
    <text evidence="9">The sequence shown here is derived from an EMBL/GenBank/DDBJ whole genome shotgun (WGS) entry which is preliminary data.</text>
</comment>
<dbReference type="Gene3D" id="1.10.3720.10">
    <property type="entry name" value="MetI-like"/>
    <property type="match status" value="1"/>
</dbReference>
<organism evidence="9 10">
    <name type="scientific">[Clostridium] clostridioforme 90A8</name>
    <dbReference type="NCBI Taxonomy" id="999408"/>
    <lineage>
        <taxon>Bacteria</taxon>
        <taxon>Bacillati</taxon>
        <taxon>Bacillota</taxon>
        <taxon>Clostridia</taxon>
        <taxon>Lachnospirales</taxon>
        <taxon>Lachnospiraceae</taxon>
        <taxon>Enterocloster</taxon>
    </lineage>
</organism>
<proteinExistence type="inferred from homology"/>
<feature type="domain" description="ABC transmembrane type-1" evidence="8">
    <location>
        <begin position="68"/>
        <end position="282"/>
    </location>
</feature>
<dbReference type="InterPro" id="IPR000515">
    <property type="entry name" value="MetI-like"/>
</dbReference>
<feature type="transmembrane region" description="Helical" evidence="7">
    <location>
        <begin position="105"/>
        <end position="130"/>
    </location>
</feature>
<evidence type="ECO:0000256" key="2">
    <source>
        <dbReference type="ARBA" id="ARBA00022448"/>
    </source>
</evidence>
<keyword evidence="5 7" id="KW-1133">Transmembrane helix</keyword>
<evidence type="ECO:0000313" key="10">
    <source>
        <dbReference type="Proteomes" id="UP000013085"/>
    </source>
</evidence>
<evidence type="ECO:0000256" key="7">
    <source>
        <dbReference type="RuleBase" id="RU363032"/>
    </source>
</evidence>
<dbReference type="EMBL" id="AGYR01000036">
    <property type="protein sequence ID" value="ENZ12885.1"/>
    <property type="molecule type" value="Genomic_DNA"/>
</dbReference>
<dbReference type="GO" id="GO:0005886">
    <property type="term" value="C:plasma membrane"/>
    <property type="evidence" value="ECO:0007669"/>
    <property type="project" value="UniProtKB-SubCell"/>
</dbReference>
<dbReference type="HOGENOM" id="CLU_016047_0_2_9"/>
<dbReference type="PANTHER" id="PTHR30193:SF37">
    <property type="entry name" value="INNER MEMBRANE ABC TRANSPORTER PERMEASE PROTEIN YCJO"/>
    <property type="match status" value="1"/>
</dbReference>
<dbReference type="Proteomes" id="UP000013085">
    <property type="component" value="Unassembled WGS sequence"/>
</dbReference>
<dbReference type="PATRIC" id="fig|999408.3.peg.3424"/>
<keyword evidence="4 7" id="KW-0812">Transmembrane</keyword>
<dbReference type="InterPro" id="IPR035906">
    <property type="entry name" value="MetI-like_sf"/>
</dbReference>
<name>A0A0E2H886_9FIRM</name>
<comment type="similarity">
    <text evidence="7">Belongs to the binding-protein-dependent transport system permease family.</text>
</comment>
<keyword evidence="6 7" id="KW-0472">Membrane</keyword>
<dbReference type="GO" id="GO:0055085">
    <property type="term" value="P:transmembrane transport"/>
    <property type="evidence" value="ECO:0007669"/>
    <property type="project" value="InterPro"/>
</dbReference>
<dbReference type="PANTHER" id="PTHR30193">
    <property type="entry name" value="ABC TRANSPORTER PERMEASE PROTEIN"/>
    <property type="match status" value="1"/>
</dbReference>
<feature type="transmembrane region" description="Helical" evidence="7">
    <location>
        <begin position="160"/>
        <end position="183"/>
    </location>
</feature>
<feature type="transmembrane region" description="Helical" evidence="7">
    <location>
        <begin position="72"/>
        <end position="93"/>
    </location>
</feature>
<evidence type="ECO:0000256" key="4">
    <source>
        <dbReference type="ARBA" id="ARBA00022692"/>
    </source>
</evidence>
<feature type="transmembrane region" description="Helical" evidence="7">
    <location>
        <begin position="12"/>
        <end position="35"/>
    </location>
</feature>
<evidence type="ECO:0000256" key="1">
    <source>
        <dbReference type="ARBA" id="ARBA00004651"/>
    </source>
</evidence>
<feature type="transmembrane region" description="Helical" evidence="7">
    <location>
        <begin position="261"/>
        <end position="285"/>
    </location>
</feature>
<comment type="subcellular location">
    <subcellularLocation>
        <location evidence="1 7">Cell membrane</location>
        <topology evidence="1 7">Multi-pass membrane protein</topology>
    </subcellularLocation>
</comment>